<proteinExistence type="predicted"/>
<evidence type="ECO:0000259" key="6">
    <source>
        <dbReference type="PROSITE" id="PS50977"/>
    </source>
</evidence>
<dbReference type="InterPro" id="IPR036271">
    <property type="entry name" value="Tet_transcr_reg_TetR-rel_C_sf"/>
</dbReference>
<accession>A0ABU5HFE8</accession>
<evidence type="ECO:0000256" key="4">
    <source>
        <dbReference type="PROSITE-ProRule" id="PRU00335"/>
    </source>
</evidence>
<evidence type="ECO:0000313" key="8">
    <source>
        <dbReference type="Proteomes" id="UP001291309"/>
    </source>
</evidence>
<name>A0ABU5HFE8_9BACT</name>
<feature type="region of interest" description="Disordered" evidence="5">
    <location>
        <begin position="182"/>
        <end position="202"/>
    </location>
</feature>
<dbReference type="InterPro" id="IPR009057">
    <property type="entry name" value="Homeodomain-like_sf"/>
</dbReference>
<dbReference type="PANTHER" id="PTHR30055">
    <property type="entry name" value="HTH-TYPE TRANSCRIPTIONAL REGULATOR RUTR"/>
    <property type="match status" value="1"/>
</dbReference>
<dbReference type="InterPro" id="IPR001647">
    <property type="entry name" value="HTH_TetR"/>
</dbReference>
<gene>
    <name evidence="7" type="ORF">SYV04_37640</name>
</gene>
<evidence type="ECO:0000256" key="2">
    <source>
        <dbReference type="ARBA" id="ARBA00023125"/>
    </source>
</evidence>
<comment type="caution">
    <text evidence="7">The sequence shown here is derived from an EMBL/GenBank/DDBJ whole genome shotgun (WGS) entry which is preliminary data.</text>
</comment>
<evidence type="ECO:0000256" key="5">
    <source>
        <dbReference type="SAM" id="MobiDB-lite"/>
    </source>
</evidence>
<dbReference type="Gene3D" id="1.10.357.10">
    <property type="entry name" value="Tetracycline Repressor, domain 2"/>
    <property type="match status" value="1"/>
</dbReference>
<dbReference type="SUPFAM" id="SSF48498">
    <property type="entry name" value="Tetracyclin repressor-like, C-terminal domain"/>
    <property type="match status" value="1"/>
</dbReference>
<evidence type="ECO:0000256" key="3">
    <source>
        <dbReference type="ARBA" id="ARBA00023163"/>
    </source>
</evidence>
<feature type="DNA-binding region" description="H-T-H motif" evidence="4">
    <location>
        <begin position="34"/>
        <end position="53"/>
    </location>
</feature>
<organism evidence="7 8">
    <name type="scientific">Hyalangium rubrum</name>
    <dbReference type="NCBI Taxonomy" id="3103134"/>
    <lineage>
        <taxon>Bacteria</taxon>
        <taxon>Pseudomonadati</taxon>
        <taxon>Myxococcota</taxon>
        <taxon>Myxococcia</taxon>
        <taxon>Myxococcales</taxon>
        <taxon>Cystobacterineae</taxon>
        <taxon>Archangiaceae</taxon>
        <taxon>Hyalangium</taxon>
    </lineage>
</organism>
<protein>
    <submittedName>
        <fullName evidence="7">TetR/AcrR family transcriptional regulator</fullName>
    </submittedName>
</protein>
<reference evidence="7 8" key="1">
    <citation type="submission" date="2023-12" db="EMBL/GenBank/DDBJ databases">
        <title>the genome sequence of Hyalangium sp. s54d21.</title>
        <authorList>
            <person name="Zhang X."/>
        </authorList>
    </citation>
    <scope>NUCLEOTIDE SEQUENCE [LARGE SCALE GENOMIC DNA]</scope>
    <source>
        <strain evidence="8">s54d21</strain>
    </source>
</reference>
<dbReference type="Pfam" id="PF00440">
    <property type="entry name" value="TetR_N"/>
    <property type="match status" value="1"/>
</dbReference>
<dbReference type="Proteomes" id="UP001291309">
    <property type="component" value="Unassembled WGS sequence"/>
</dbReference>
<sequence>MDRVKTLRADGQRNRERIVAAATELVARDGAQASLEEIARRAGVGSATLHRHFPSRRALLEVVFRAGVEQLCAWAAAQPGEDPGAELAAWLEELTVYTATHRGLAAALLAGPDGLSPEEICCTDMLLDVVKVLVARASSVGALHAGATPEDLMLLANAIAVATENEPTTASRLLRLALTGIRSENRNGTPSRPGRARSPTKK</sequence>
<evidence type="ECO:0000313" key="7">
    <source>
        <dbReference type="EMBL" id="MDY7232173.1"/>
    </source>
</evidence>
<dbReference type="RefSeq" id="WP_321550887.1">
    <property type="nucleotide sequence ID" value="NZ_JAXIVS010000018.1"/>
</dbReference>
<dbReference type="EMBL" id="JAXIVS010000018">
    <property type="protein sequence ID" value="MDY7232173.1"/>
    <property type="molecule type" value="Genomic_DNA"/>
</dbReference>
<dbReference type="SUPFAM" id="SSF46689">
    <property type="entry name" value="Homeodomain-like"/>
    <property type="match status" value="1"/>
</dbReference>
<evidence type="ECO:0000256" key="1">
    <source>
        <dbReference type="ARBA" id="ARBA00023015"/>
    </source>
</evidence>
<keyword evidence="2 4" id="KW-0238">DNA-binding</keyword>
<dbReference type="InterPro" id="IPR050109">
    <property type="entry name" value="HTH-type_TetR-like_transc_reg"/>
</dbReference>
<dbReference type="InterPro" id="IPR049445">
    <property type="entry name" value="TetR_SbtR-like_C"/>
</dbReference>
<keyword evidence="1" id="KW-0805">Transcription regulation</keyword>
<dbReference type="PRINTS" id="PR00455">
    <property type="entry name" value="HTHTETR"/>
</dbReference>
<dbReference type="PROSITE" id="PS50977">
    <property type="entry name" value="HTH_TETR_2"/>
    <property type="match status" value="1"/>
</dbReference>
<keyword evidence="8" id="KW-1185">Reference proteome</keyword>
<keyword evidence="3" id="KW-0804">Transcription</keyword>
<dbReference type="Pfam" id="PF21597">
    <property type="entry name" value="TetR_C_43"/>
    <property type="match status" value="1"/>
</dbReference>
<feature type="domain" description="HTH tetR-type" evidence="6">
    <location>
        <begin position="12"/>
        <end position="71"/>
    </location>
</feature>
<dbReference type="PANTHER" id="PTHR30055:SF234">
    <property type="entry name" value="HTH-TYPE TRANSCRIPTIONAL REGULATOR BETI"/>
    <property type="match status" value="1"/>
</dbReference>